<evidence type="ECO:0000313" key="2">
    <source>
        <dbReference type="Proteomes" id="UP001380953"/>
    </source>
</evidence>
<proteinExistence type="predicted"/>
<name>A0ACC6P8M3_9BACL</name>
<gene>
    <name evidence="1" type="ORF">WKI47_04970</name>
</gene>
<sequence length="93" mass="10449">MNTGSLDNSLHNGSEKPHSYAGMWVTADGVIRQELLPNGRYDEARGSRISAYTGRYTIQGRHIDYVDDTGFTADGEFRDGVLYHGGMVFYREK</sequence>
<keyword evidence="2" id="KW-1185">Reference proteome</keyword>
<protein>
    <submittedName>
        <fullName evidence="1">Atu4866 domain-containing protein</fullName>
    </submittedName>
</protein>
<comment type="caution">
    <text evidence="1">The sequence shown here is derived from an EMBL/GenBank/DDBJ whole genome shotgun (WGS) entry which is preliminary data.</text>
</comment>
<reference evidence="1" key="1">
    <citation type="submission" date="2024-03" db="EMBL/GenBank/DDBJ databases">
        <title>Whole genome sequecning of epiphytes from Marcgravia umbellata leaves.</title>
        <authorList>
            <person name="Kumar G."/>
            <person name="Savka M.A."/>
        </authorList>
    </citation>
    <scope>NUCLEOTIDE SEQUENCE</scope>
    <source>
        <strain evidence="1">RIT_BL5</strain>
    </source>
</reference>
<dbReference type="Proteomes" id="UP001380953">
    <property type="component" value="Unassembled WGS sequence"/>
</dbReference>
<dbReference type="EMBL" id="JBBKAR010000016">
    <property type="protein sequence ID" value="MEJ8303266.1"/>
    <property type="molecule type" value="Genomic_DNA"/>
</dbReference>
<accession>A0ACC6P8M3</accession>
<organism evidence="1 2">
    <name type="scientific">Saccharibacillus sacchari</name>
    <dbReference type="NCBI Taxonomy" id="456493"/>
    <lineage>
        <taxon>Bacteria</taxon>
        <taxon>Bacillati</taxon>
        <taxon>Bacillota</taxon>
        <taxon>Bacilli</taxon>
        <taxon>Bacillales</taxon>
        <taxon>Paenibacillaceae</taxon>
        <taxon>Saccharibacillus</taxon>
    </lineage>
</organism>
<evidence type="ECO:0000313" key="1">
    <source>
        <dbReference type="EMBL" id="MEJ8303266.1"/>
    </source>
</evidence>